<protein>
    <recommendedName>
        <fullName evidence="4">TNFR-Cys domain-containing protein</fullName>
    </recommendedName>
</protein>
<evidence type="ECO:0008006" key="4">
    <source>
        <dbReference type="Google" id="ProtNLM"/>
    </source>
</evidence>
<feature type="chain" id="PRO_5018550964" description="TNFR-Cys domain-containing protein" evidence="1">
    <location>
        <begin position="17"/>
        <end position="142"/>
    </location>
</feature>
<feature type="signal peptide" evidence="1">
    <location>
        <begin position="1"/>
        <end position="16"/>
    </location>
</feature>
<dbReference type="AlphaFoldDB" id="A0A3S1AGC9"/>
<accession>A0A3S1AGC9</accession>
<organism evidence="2 3">
    <name type="scientific">Elysia chlorotica</name>
    <name type="common">Eastern emerald elysia</name>
    <name type="synonym">Sea slug</name>
    <dbReference type="NCBI Taxonomy" id="188477"/>
    <lineage>
        <taxon>Eukaryota</taxon>
        <taxon>Metazoa</taxon>
        <taxon>Spiralia</taxon>
        <taxon>Lophotrochozoa</taxon>
        <taxon>Mollusca</taxon>
        <taxon>Gastropoda</taxon>
        <taxon>Heterobranchia</taxon>
        <taxon>Euthyneura</taxon>
        <taxon>Panpulmonata</taxon>
        <taxon>Sacoglossa</taxon>
        <taxon>Placobranchoidea</taxon>
        <taxon>Plakobranchidae</taxon>
        <taxon>Elysia</taxon>
    </lineage>
</organism>
<sequence length="142" mass="15482">MEHLVFFLVGLTAALAAQTGISCPKCTDAYDPTSCTQTQTCHNSHDVCELQIHLADNNRLSYVCHNSHACTNHEAHACSINDHEMCAYCCSSVDACKKQREEIFAKLPSQPQTTMAAMTNTTMTGMNNTMTGMNNTATNTTI</sequence>
<proteinExistence type="predicted"/>
<evidence type="ECO:0000313" key="2">
    <source>
        <dbReference type="EMBL" id="RUS91262.1"/>
    </source>
</evidence>
<name>A0A3S1AGC9_ELYCH</name>
<evidence type="ECO:0000313" key="3">
    <source>
        <dbReference type="Proteomes" id="UP000271974"/>
    </source>
</evidence>
<gene>
    <name evidence="2" type="ORF">EGW08_000974</name>
</gene>
<keyword evidence="1" id="KW-0732">Signal</keyword>
<dbReference type="Proteomes" id="UP000271974">
    <property type="component" value="Unassembled WGS sequence"/>
</dbReference>
<keyword evidence="3" id="KW-1185">Reference proteome</keyword>
<dbReference type="OrthoDB" id="6130170at2759"/>
<reference evidence="2 3" key="1">
    <citation type="submission" date="2019-01" db="EMBL/GenBank/DDBJ databases">
        <title>A draft genome assembly of the solar-powered sea slug Elysia chlorotica.</title>
        <authorList>
            <person name="Cai H."/>
            <person name="Li Q."/>
            <person name="Fang X."/>
            <person name="Li J."/>
            <person name="Curtis N.E."/>
            <person name="Altenburger A."/>
            <person name="Shibata T."/>
            <person name="Feng M."/>
            <person name="Maeda T."/>
            <person name="Schwartz J.A."/>
            <person name="Shigenobu S."/>
            <person name="Lundholm N."/>
            <person name="Nishiyama T."/>
            <person name="Yang H."/>
            <person name="Hasebe M."/>
            <person name="Li S."/>
            <person name="Pierce S.K."/>
            <person name="Wang J."/>
        </authorList>
    </citation>
    <scope>NUCLEOTIDE SEQUENCE [LARGE SCALE GENOMIC DNA]</scope>
    <source>
        <strain evidence="2">EC2010</strain>
        <tissue evidence="2">Whole organism of an adult</tissue>
    </source>
</reference>
<dbReference type="STRING" id="188477.A0A3S1AGC9"/>
<comment type="caution">
    <text evidence="2">The sequence shown here is derived from an EMBL/GenBank/DDBJ whole genome shotgun (WGS) entry which is preliminary data.</text>
</comment>
<dbReference type="EMBL" id="RQTK01000015">
    <property type="protein sequence ID" value="RUS91262.1"/>
    <property type="molecule type" value="Genomic_DNA"/>
</dbReference>
<evidence type="ECO:0000256" key="1">
    <source>
        <dbReference type="SAM" id="SignalP"/>
    </source>
</evidence>